<organism evidence="2 3">
    <name type="scientific">Legionella rubrilucens</name>
    <dbReference type="NCBI Taxonomy" id="458"/>
    <lineage>
        <taxon>Bacteria</taxon>
        <taxon>Pseudomonadati</taxon>
        <taxon>Pseudomonadota</taxon>
        <taxon>Gammaproteobacteria</taxon>
        <taxon>Legionellales</taxon>
        <taxon>Legionellaceae</taxon>
        <taxon>Legionella</taxon>
    </lineage>
</organism>
<dbReference type="PATRIC" id="fig|458.5.peg.1225"/>
<proteinExistence type="predicted"/>
<reference evidence="2 3" key="1">
    <citation type="submission" date="2015-11" db="EMBL/GenBank/DDBJ databases">
        <title>Genomic analysis of 38 Legionella species identifies large and diverse effector repertoires.</title>
        <authorList>
            <person name="Burstein D."/>
            <person name="Amaro F."/>
            <person name="Zusman T."/>
            <person name="Lifshitz Z."/>
            <person name="Cohen O."/>
            <person name="Gilbert J.A."/>
            <person name="Pupko T."/>
            <person name="Shuman H.A."/>
            <person name="Segal G."/>
        </authorList>
    </citation>
    <scope>NUCLEOTIDE SEQUENCE [LARGE SCALE GENOMIC DNA]</scope>
    <source>
        <strain evidence="2 3">WA-270A-C2</strain>
    </source>
</reference>
<accession>A0A0W0XWM8</accession>
<dbReference type="Proteomes" id="UP000054608">
    <property type="component" value="Unassembled WGS sequence"/>
</dbReference>
<evidence type="ECO:0000256" key="1">
    <source>
        <dbReference type="SAM" id="MobiDB-lite"/>
    </source>
</evidence>
<protein>
    <submittedName>
        <fullName evidence="2">Uncharacterized protein</fullName>
    </submittedName>
</protein>
<gene>
    <name evidence="2" type="ORF">Lrub_1185</name>
</gene>
<sequence>MPRDRKITRMDAESAARKDIWDFSTERRELREKFLPESYGATRGDNLTYDAEVHKNAQNLINQVDSLDERLRESGIFDYNADLKSEWLRCSTHDLEGCKKFEKILAHYEISRDLGGKPAAQPFTEDDVKAAEQVIQRFHKDSPSYRDLLQIAGQNPNELMSRLGYNDQAMQIFKSSFGNTTTSMNQQTTANAYQPPPYGFDGQPALFGEMADSNPLDNHLSGVDCGHLSGDQCAPEDSEPDYSNQIQKRT</sequence>
<dbReference type="EMBL" id="LNYT01000007">
    <property type="protein sequence ID" value="KTD48834.1"/>
    <property type="molecule type" value="Genomic_DNA"/>
</dbReference>
<name>A0A0W0XWM8_9GAMM</name>
<dbReference type="RefSeq" id="WP_058531265.1">
    <property type="nucleotide sequence ID" value="NZ_CAAAIN010000001.1"/>
</dbReference>
<comment type="caution">
    <text evidence="2">The sequence shown here is derived from an EMBL/GenBank/DDBJ whole genome shotgun (WGS) entry which is preliminary data.</text>
</comment>
<evidence type="ECO:0000313" key="2">
    <source>
        <dbReference type="EMBL" id="KTD48834.1"/>
    </source>
</evidence>
<feature type="region of interest" description="Disordered" evidence="1">
    <location>
        <begin position="210"/>
        <end position="250"/>
    </location>
</feature>
<evidence type="ECO:0000313" key="3">
    <source>
        <dbReference type="Proteomes" id="UP000054608"/>
    </source>
</evidence>
<dbReference type="AlphaFoldDB" id="A0A0W0XWM8"/>
<feature type="compositionally biased region" description="Polar residues" evidence="1">
    <location>
        <begin position="241"/>
        <end position="250"/>
    </location>
</feature>
<keyword evidence="3" id="KW-1185">Reference proteome</keyword>
<dbReference type="OrthoDB" id="5646776at2"/>